<dbReference type="Proteomes" id="UP001221142">
    <property type="component" value="Unassembled WGS sequence"/>
</dbReference>
<dbReference type="GO" id="GO:0005634">
    <property type="term" value="C:nucleus"/>
    <property type="evidence" value="ECO:0007669"/>
    <property type="project" value="TreeGrafter"/>
</dbReference>
<dbReference type="Gene3D" id="3.40.50.620">
    <property type="entry name" value="HUPs"/>
    <property type="match status" value="1"/>
</dbReference>
<reference evidence="1" key="1">
    <citation type="submission" date="2023-03" db="EMBL/GenBank/DDBJ databases">
        <title>Massive genome expansion in bonnet fungi (Mycena s.s.) driven by repeated elements and novel gene families across ecological guilds.</title>
        <authorList>
            <consortium name="Lawrence Berkeley National Laboratory"/>
            <person name="Harder C.B."/>
            <person name="Miyauchi S."/>
            <person name="Viragh M."/>
            <person name="Kuo A."/>
            <person name="Thoen E."/>
            <person name="Andreopoulos B."/>
            <person name="Lu D."/>
            <person name="Skrede I."/>
            <person name="Drula E."/>
            <person name="Henrissat B."/>
            <person name="Morin E."/>
            <person name="Kohler A."/>
            <person name="Barry K."/>
            <person name="LaButti K."/>
            <person name="Morin E."/>
            <person name="Salamov A."/>
            <person name="Lipzen A."/>
            <person name="Mereny Z."/>
            <person name="Hegedus B."/>
            <person name="Baldrian P."/>
            <person name="Stursova M."/>
            <person name="Weitz H."/>
            <person name="Taylor A."/>
            <person name="Grigoriev I.V."/>
            <person name="Nagy L.G."/>
            <person name="Martin F."/>
            <person name="Kauserud H."/>
        </authorList>
    </citation>
    <scope>NUCLEOTIDE SEQUENCE</scope>
    <source>
        <strain evidence="1">9284</strain>
    </source>
</reference>
<dbReference type="GO" id="GO:0005737">
    <property type="term" value="C:cytoplasm"/>
    <property type="evidence" value="ECO:0007669"/>
    <property type="project" value="TreeGrafter"/>
</dbReference>
<dbReference type="EMBL" id="JARKIF010000014">
    <property type="protein sequence ID" value="KAJ7623389.1"/>
    <property type="molecule type" value="Genomic_DNA"/>
</dbReference>
<keyword evidence="2" id="KW-1185">Reference proteome</keyword>
<name>A0AAD7FJ28_9AGAR</name>
<comment type="caution">
    <text evidence="1">The sequence shown here is derived from an EMBL/GenBank/DDBJ whole genome shotgun (WGS) entry which is preliminary data.</text>
</comment>
<sequence>MSLRSSSAISLVQRGLSPFELVYVPHQSWPVPRLLSRPTHPLQISILDSSFNPPTLAHLALARGNGSSYDAKLYLLSVRNADKTIKPTDASYAQRLEMMLRLAQDSGDDHVAIGVIDEPTFVGKAGKLRAFLEQRLSDLGFSPSRPQLTFLLGLDTLERLLQPRYYGSEENMYASLHKFFSPEHDDVRVLCARRATSSATEAATLALAERFLSEQRIVLIDIGAVEQTYSSTAVRNALAQKDDDGWQSLVSPRVKEYIITEKLYT</sequence>
<gene>
    <name evidence="1" type="ORF">FB45DRAFT_925447</name>
</gene>
<dbReference type="SUPFAM" id="SSF52374">
    <property type="entry name" value="Nucleotidylyl transferase"/>
    <property type="match status" value="1"/>
</dbReference>
<dbReference type="AlphaFoldDB" id="A0AAD7FJ28"/>
<dbReference type="InterPro" id="IPR014729">
    <property type="entry name" value="Rossmann-like_a/b/a_fold"/>
</dbReference>
<dbReference type="GO" id="GO:0016887">
    <property type="term" value="F:ATP hydrolysis activity"/>
    <property type="evidence" value="ECO:0007669"/>
    <property type="project" value="TreeGrafter"/>
</dbReference>
<protein>
    <recommendedName>
        <fullName evidence="3">Nicotinamide-nucleotide adenylyltransferase</fullName>
    </recommendedName>
</protein>
<evidence type="ECO:0000313" key="2">
    <source>
        <dbReference type="Proteomes" id="UP001221142"/>
    </source>
</evidence>
<proteinExistence type="predicted"/>
<dbReference type="PANTHER" id="PTHR31285">
    <property type="entry name" value="NICOTINAMIDE MONONUCLEOTIDE ADENYLYLTRANSFERASE"/>
    <property type="match status" value="1"/>
</dbReference>
<evidence type="ECO:0008006" key="3">
    <source>
        <dbReference type="Google" id="ProtNLM"/>
    </source>
</evidence>
<evidence type="ECO:0000313" key="1">
    <source>
        <dbReference type="EMBL" id="KAJ7623389.1"/>
    </source>
</evidence>
<dbReference type="GO" id="GO:0000309">
    <property type="term" value="F:nicotinamide-nucleotide adenylyltransferase activity"/>
    <property type="evidence" value="ECO:0007669"/>
    <property type="project" value="TreeGrafter"/>
</dbReference>
<accession>A0AAD7FJ28</accession>
<organism evidence="1 2">
    <name type="scientific">Roridomyces roridus</name>
    <dbReference type="NCBI Taxonomy" id="1738132"/>
    <lineage>
        <taxon>Eukaryota</taxon>
        <taxon>Fungi</taxon>
        <taxon>Dikarya</taxon>
        <taxon>Basidiomycota</taxon>
        <taxon>Agaricomycotina</taxon>
        <taxon>Agaricomycetes</taxon>
        <taxon>Agaricomycetidae</taxon>
        <taxon>Agaricales</taxon>
        <taxon>Marasmiineae</taxon>
        <taxon>Mycenaceae</taxon>
        <taxon>Roridomyces</taxon>
    </lineage>
</organism>
<dbReference type="PANTHER" id="PTHR31285:SF0">
    <property type="entry name" value="NICOTINAMIDE MONONUCLEOTIDE ADENYLYLTRANSFERASE"/>
    <property type="match status" value="1"/>
</dbReference>